<dbReference type="Gene3D" id="3.10.20.310">
    <property type="entry name" value="membrane protein fhac"/>
    <property type="match status" value="1"/>
</dbReference>
<dbReference type="InterPro" id="IPR013686">
    <property type="entry name" value="Polypept-transport_assoc_ShlB"/>
</dbReference>
<name>A0A7X3HCC9_9GAMM</name>
<keyword evidence="1" id="KW-0472">Membrane</keyword>
<feature type="chain" id="PRO_5030561777" description="Hemolysin activation/secretion protein" evidence="4">
    <location>
        <begin position="28"/>
        <end position="551"/>
    </location>
</feature>
<dbReference type="InterPro" id="IPR051544">
    <property type="entry name" value="TPS_OM_transporter"/>
</dbReference>
<dbReference type="RefSeq" id="WP_160482317.1">
    <property type="nucleotide sequence ID" value="NZ_WTFN01000080.1"/>
</dbReference>
<sequence length="551" mass="61425">MAVVMKGTPLRLVWPLLLWSGLQPALAADLTPAAVSGQIDPGLGRERLERERQARDVEERARRIQMPALQGEAAPEQQLPEQDVQFSLRGISFNSSVFLPREQLNALAGEYVGRPIGFADLNALLRRINALYTERGQLTARAIVPPQELANGVLRVVLIEASVDQVQWKRAPKAVDEDFYRQRLEVEADKTLDSQALMTALQRFNSTTPGPQVSASLAPGQRFGTTRVDLEAYEPDPLQWSLFLNNYGNEGSGREQYGGSLTWFSPTGVADAFSLLLMASEASRYGSLRYSRPVNRYNGVVFVEGSANRLQIEEGPFAALNIEGNSSSYGIGYDQPWWLNERWQALGGVAYRQQASETTIEGVGLSETEIREMILKGQLEYRSQPWYLRYEQRVRQATLDNRITGDSGNYSLLGGDAYLMRSLPARFEAVGRFGWQYATDAANLPSSLYYQFGGISSVRGYDAGVISSPQGMTLNLEMHWRYSERWQPFVFFDYGRAMELGTADVDLQSVGVGLNFNWGRHFSASLVAANTLKDVVPDQDSGQLLAQFVLR</sequence>
<comment type="caution">
    <text evidence="7">The sequence shown here is derived from an EMBL/GenBank/DDBJ whole genome shotgun (WGS) entry which is preliminary data.</text>
</comment>
<evidence type="ECO:0000256" key="2">
    <source>
        <dbReference type="ARBA" id="ARBA00022692"/>
    </source>
</evidence>
<feature type="signal peptide" evidence="4">
    <location>
        <begin position="1"/>
        <end position="27"/>
    </location>
</feature>
<evidence type="ECO:0000313" key="8">
    <source>
        <dbReference type="Proteomes" id="UP000461288"/>
    </source>
</evidence>
<organism evidence="7 8">
    <name type="scientific">Metapseudomonas otitidis</name>
    <dbReference type="NCBI Taxonomy" id="319939"/>
    <lineage>
        <taxon>Bacteria</taxon>
        <taxon>Pseudomonadati</taxon>
        <taxon>Pseudomonadota</taxon>
        <taxon>Gammaproteobacteria</taxon>
        <taxon>Pseudomonadales</taxon>
        <taxon>Pseudomonadaceae</taxon>
        <taxon>Metapseudomonas</taxon>
    </lineage>
</organism>
<dbReference type="Pfam" id="PF08479">
    <property type="entry name" value="POTRA_2"/>
    <property type="match status" value="1"/>
</dbReference>
<evidence type="ECO:0008006" key="9">
    <source>
        <dbReference type="Google" id="ProtNLM"/>
    </source>
</evidence>
<dbReference type="Pfam" id="PF03865">
    <property type="entry name" value="ShlB"/>
    <property type="match status" value="1"/>
</dbReference>
<dbReference type="PANTHER" id="PTHR34597">
    <property type="entry name" value="SLR1661 PROTEIN"/>
    <property type="match status" value="1"/>
</dbReference>
<feature type="domain" description="Polypeptide-transport-associated ShlB-type" evidence="6">
    <location>
        <begin position="86"/>
        <end position="160"/>
    </location>
</feature>
<accession>A0A7X3HCC9</accession>
<gene>
    <name evidence="7" type="ORF">GO594_24050</name>
</gene>
<reference evidence="7 8" key="1">
    <citation type="submission" date="2019-12" db="EMBL/GenBank/DDBJ databases">
        <title>Draft genome sequence of Pseudomonas otitidis recovered from a chicken carcass.</title>
        <authorList>
            <person name="Vieira T.R."/>
            <person name="Oliviera E.F.C."/>
            <person name="Silva N.M.V."/>
            <person name="Sambrano G.E."/>
            <person name="Cibulski S.P."/>
            <person name="Cardoso M.R.I."/>
        </authorList>
    </citation>
    <scope>NUCLEOTIDE SEQUENCE [LARGE SCALE GENOMIC DNA]</scope>
    <source>
        <strain evidence="7 8">25_K</strain>
    </source>
</reference>
<keyword evidence="4" id="KW-0732">Signal</keyword>
<keyword evidence="2" id="KW-0812">Transmembrane</keyword>
<protein>
    <recommendedName>
        <fullName evidence="9">Hemolysin activation/secretion protein</fullName>
    </recommendedName>
</protein>
<feature type="domain" description="Haemolysin activator HlyB C-terminal" evidence="5">
    <location>
        <begin position="224"/>
        <end position="515"/>
    </location>
</feature>
<dbReference type="Gene3D" id="2.40.160.50">
    <property type="entry name" value="membrane protein fhac: a member of the omp85/tpsb transporter family"/>
    <property type="match status" value="1"/>
</dbReference>
<evidence type="ECO:0000256" key="3">
    <source>
        <dbReference type="ARBA" id="ARBA00023237"/>
    </source>
</evidence>
<evidence type="ECO:0000313" key="7">
    <source>
        <dbReference type="EMBL" id="MWK59070.1"/>
    </source>
</evidence>
<dbReference type="Proteomes" id="UP000461288">
    <property type="component" value="Unassembled WGS sequence"/>
</dbReference>
<evidence type="ECO:0000259" key="6">
    <source>
        <dbReference type="Pfam" id="PF08479"/>
    </source>
</evidence>
<dbReference type="GO" id="GO:0008320">
    <property type="term" value="F:protein transmembrane transporter activity"/>
    <property type="evidence" value="ECO:0007669"/>
    <property type="project" value="TreeGrafter"/>
</dbReference>
<dbReference type="PANTHER" id="PTHR34597:SF1">
    <property type="entry name" value="HEME_HEMOPEXIN TRANSPORTER PROTEIN HUXB"/>
    <property type="match status" value="1"/>
</dbReference>
<dbReference type="GO" id="GO:0098046">
    <property type="term" value="C:type V protein secretion system complex"/>
    <property type="evidence" value="ECO:0007669"/>
    <property type="project" value="TreeGrafter"/>
</dbReference>
<keyword evidence="3" id="KW-0998">Cell outer membrane</keyword>
<dbReference type="EMBL" id="WTFN01000080">
    <property type="protein sequence ID" value="MWK59070.1"/>
    <property type="molecule type" value="Genomic_DNA"/>
</dbReference>
<dbReference type="GO" id="GO:0046819">
    <property type="term" value="P:protein secretion by the type V secretion system"/>
    <property type="evidence" value="ECO:0007669"/>
    <property type="project" value="TreeGrafter"/>
</dbReference>
<dbReference type="AlphaFoldDB" id="A0A7X3HCC9"/>
<proteinExistence type="predicted"/>
<evidence type="ECO:0000259" key="5">
    <source>
        <dbReference type="Pfam" id="PF03865"/>
    </source>
</evidence>
<dbReference type="InterPro" id="IPR005565">
    <property type="entry name" value="Hemolysn_activator_HlyB_C"/>
</dbReference>
<evidence type="ECO:0000256" key="4">
    <source>
        <dbReference type="SAM" id="SignalP"/>
    </source>
</evidence>
<evidence type="ECO:0000256" key="1">
    <source>
        <dbReference type="ARBA" id="ARBA00022452"/>
    </source>
</evidence>
<keyword evidence="1" id="KW-1134">Transmembrane beta strand</keyword>